<reference evidence="2 3" key="1">
    <citation type="submission" date="2019-03" db="EMBL/GenBank/DDBJ databases">
        <title>Single cell metagenomics reveals metabolic interactions within the superorganism composed of flagellate Streblomastix strix and complex community of Bacteroidetes bacteria on its surface.</title>
        <authorList>
            <person name="Treitli S.C."/>
            <person name="Kolisko M."/>
            <person name="Husnik F."/>
            <person name="Keeling P."/>
            <person name="Hampl V."/>
        </authorList>
    </citation>
    <scope>NUCLEOTIDE SEQUENCE [LARGE SCALE GENOMIC DNA]</scope>
    <source>
        <strain evidence="2">ST1C</strain>
    </source>
</reference>
<feature type="region of interest" description="Disordered" evidence="1">
    <location>
        <begin position="1"/>
        <end position="71"/>
    </location>
</feature>
<sequence length="187" mass="21881">MKIHNDIQPPNSGLRDQPPQDKRPNEKRNAAIQLDLIPVGKDDEGQYWPGFGPGVPHATDWRKSKQQGKTPSMDDVRAFWRQHNFELRVTCVRQEYDSENVSETLQPPKKQRDRNLEIDSADLEIGHYHSATKDQDMILLTEEVNREKGVTNYYPRLPWRQEQCNNDESYTFTGPQTYIEMLERQEG</sequence>
<dbReference type="Proteomes" id="UP000324800">
    <property type="component" value="Unassembled WGS sequence"/>
</dbReference>
<comment type="caution">
    <text evidence="2">The sequence shown here is derived from an EMBL/GenBank/DDBJ whole genome shotgun (WGS) entry which is preliminary data.</text>
</comment>
<feature type="compositionally biased region" description="Basic and acidic residues" evidence="1">
    <location>
        <begin position="18"/>
        <end position="29"/>
    </location>
</feature>
<dbReference type="EMBL" id="SNRW01017190">
    <property type="protein sequence ID" value="KAA6368598.1"/>
    <property type="molecule type" value="Genomic_DNA"/>
</dbReference>
<name>A0A5J4UDH0_9EUKA</name>
<evidence type="ECO:0000256" key="1">
    <source>
        <dbReference type="SAM" id="MobiDB-lite"/>
    </source>
</evidence>
<organism evidence="2 3">
    <name type="scientific">Streblomastix strix</name>
    <dbReference type="NCBI Taxonomy" id="222440"/>
    <lineage>
        <taxon>Eukaryota</taxon>
        <taxon>Metamonada</taxon>
        <taxon>Preaxostyla</taxon>
        <taxon>Oxymonadida</taxon>
        <taxon>Streblomastigidae</taxon>
        <taxon>Streblomastix</taxon>
    </lineage>
</organism>
<evidence type="ECO:0000313" key="2">
    <source>
        <dbReference type="EMBL" id="KAA6368598.1"/>
    </source>
</evidence>
<accession>A0A5J4UDH0</accession>
<dbReference type="AlphaFoldDB" id="A0A5J4UDH0"/>
<proteinExistence type="predicted"/>
<protein>
    <submittedName>
        <fullName evidence="2">Uncharacterized protein</fullName>
    </submittedName>
</protein>
<evidence type="ECO:0000313" key="3">
    <source>
        <dbReference type="Proteomes" id="UP000324800"/>
    </source>
</evidence>
<gene>
    <name evidence="2" type="ORF">EZS28_035876</name>
</gene>